<evidence type="ECO:0000313" key="2">
    <source>
        <dbReference type="EMBL" id="GMH68882.1"/>
    </source>
</evidence>
<comment type="caution">
    <text evidence="2">The sequence shown here is derived from an EMBL/GenBank/DDBJ whole genome shotgun (WGS) entry which is preliminary data.</text>
</comment>
<dbReference type="AlphaFoldDB" id="A0A9W7E7J7"/>
<dbReference type="Proteomes" id="UP001165085">
    <property type="component" value="Unassembled WGS sequence"/>
</dbReference>
<protein>
    <submittedName>
        <fullName evidence="2">Uncharacterized protein</fullName>
    </submittedName>
</protein>
<keyword evidence="1" id="KW-0812">Transmembrane</keyword>
<evidence type="ECO:0000256" key="1">
    <source>
        <dbReference type="SAM" id="Phobius"/>
    </source>
</evidence>
<keyword evidence="1" id="KW-0472">Membrane</keyword>
<sequence length="301" mass="34972">MNSEFRVYHRLSRLTKPFQRWAYAKGRHFTQYYLHYFMTKYTAKFIRKRAKAGVGYVFRDKEVKTLSAGIVEFMLKNDNVKDTSEEELTPELLIEEIKRLLISLDEIHKRQMQQEDDLQKVCCGLFTKKVAGNLEFSERSNSGLERSTYFEVLHRKQVVADIEAIEVNMADLVPTLKAVSNYALSLHKCCIKNVGLDHGKVKEYWLNRGPRMAATMLVYTGYSFLITELTGSMTFSDRLRTVLIAGMAVLVAFFMLYYRLPDAISSSICRSAHDFYVETKTKDFYRSGVISVRRRNDSFDD</sequence>
<dbReference type="OrthoDB" id="191236at2759"/>
<evidence type="ECO:0000313" key="3">
    <source>
        <dbReference type="Proteomes" id="UP001165085"/>
    </source>
</evidence>
<organism evidence="2 3">
    <name type="scientific">Triparma strigata</name>
    <dbReference type="NCBI Taxonomy" id="1606541"/>
    <lineage>
        <taxon>Eukaryota</taxon>
        <taxon>Sar</taxon>
        <taxon>Stramenopiles</taxon>
        <taxon>Ochrophyta</taxon>
        <taxon>Bolidophyceae</taxon>
        <taxon>Parmales</taxon>
        <taxon>Triparmaceae</taxon>
        <taxon>Triparma</taxon>
    </lineage>
</organism>
<proteinExistence type="predicted"/>
<reference evidence="3" key="1">
    <citation type="journal article" date="2023" name="Commun. Biol.">
        <title>Genome analysis of Parmales, the sister group of diatoms, reveals the evolutionary specialization of diatoms from phago-mixotrophs to photoautotrophs.</title>
        <authorList>
            <person name="Ban H."/>
            <person name="Sato S."/>
            <person name="Yoshikawa S."/>
            <person name="Yamada K."/>
            <person name="Nakamura Y."/>
            <person name="Ichinomiya M."/>
            <person name="Sato N."/>
            <person name="Blanc-Mathieu R."/>
            <person name="Endo H."/>
            <person name="Kuwata A."/>
            <person name="Ogata H."/>
        </authorList>
    </citation>
    <scope>NUCLEOTIDE SEQUENCE [LARGE SCALE GENOMIC DNA]</scope>
    <source>
        <strain evidence="3">NIES 3701</strain>
    </source>
</reference>
<keyword evidence="3" id="KW-1185">Reference proteome</keyword>
<keyword evidence="1" id="KW-1133">Transmembrane helix</keyword>
<name>A0A9W7E7J7_9STRA</name>
<accession>A0A9W7E7J7</accession>
<gene>
    <name evidence="2" type="ORF">TrST_g3175</name>
</gene>
<dbReference type="EMBL" id="BRXY01000129">
    <property type="protein sequence ID" value="GMH68882.1"/>
    <property type="molecule type" value="Genomic_DNA"/>
</dbReference>
<feature type="transmembrane region" description="Helical" evidence="1">
    <location>
        <begin position="241"/>
        <end position="260"/>
    </location>
</feature>